<reference evidence="3 4" key="1">
    <citation type="journal article" date="2018" name="Genome Announc.">
        <title>Draft Genome Sequence of "Candidatus Phycosocius bacilliformis," an Alphaproteobacterial Ectosymbiont of the Hydrocarbon-Producing Green Alga Botryococcus braunii.</title>
        <authorList>
            <person name="Tanabe Y."/>
            <person name="Yamaguchi H."/>
            <person name="Watanabe M.M."/>
        </authorList>
    </citation>
    <scope>NUCLEOTIDE SEQUENCE [LARGE SCALE GENOMIC DNA]</scope>
    <source>
        <strain evidence="3 4">BOTRYCO-2</strain>
    </source>
</reference>
<evidence type="ECO:0000259" key="1">
    <source>
        <dbReference type="Pfam" id="PF09423"/>
    </source>
</evidence>
<protein>
    <submittedName>
        <fullName evidence="3">Alkaline phosphatase D</fullName>
        <ecNumber evidence="3">3.1.3.1</ecNumber>
    </submittedName>
</protein>
<dbReference type="SUPFAM" id="SSF56300">
    <property type="entry name" value="Metallo-dependent phosphatases"/>
    <property type="match status" value="1"/>
</dbReference>
<evidence type="ECO:0000259" key="2">
    <source>
        <dbReference type="Pfam" id="PF16655"/>
    </source>
</evidence>
<accession>A0A2P2E9U0</accession>
<dbReference type="AlphaFoldDB" id="A0A2P2E9U0"/>
<dbReference type="InterPro" id="IPR032093">
    <property type="entry name" value="PhoD_N"/>
</dbReference>
<dbReference type="OrthoDB" id="327733at2"/>
<keyword evidence="3" id="KW-0378">Hydrolase</keyword>
<dbReference type="InterPro" id="IPR038607">
    <property type="entry name" value="PhoD-like_sf"/>
</dbReference>
<dbReference type="EMBL" id="BFBR01000004">
    <property type="protein sequence ID" value="GBF57831.1"/>
    <property type="molecule type" value="Genomic_DNA"/>
</dbReference>
<dbReference type="InterPro" id="IPR029052">
    <property type="entry name" value="Metallo-depent_PP-like"/>
</dbReference>
<organism evidence="3 4">
    <name type="scientific">Candidatus Phycosocius bacilliformis</name>
    <dbReference type="NCBI Taxonomy" id="1445552"/>
    <lineage>
        <taxon>Bacteria</taxon>
        <taxon>Pseudomonadati</taxon>
        <taxon>Pseudomonadota</taxon>
        <taxon>Alphaproteobacteria</taxon>
        <taxon>Caulobacterales</taxon>
        <taxon>Caulobacterales incertae sedis</taxon>
        <taxon>Candidatus Phycosocius</taxon>
    </lineage>
</organism>
<dbReference type="Gene3D" id="2.60.40.380">
    <property type="entry name" value="Purple acid phosphatase-like, N-terminal"/>
    <property type="match status" value="1"/>
</dbReference>
<dbReference type="Proteomes" id="UP000245086">
    <property type="component" value="Unassembled WGS sequence"/>
</dbReference>
<dbReference type="InterPro" id="IPR052900">
    <property type="entry name" value="Phospholipid_Metab_Enz"/>
</dbReference>
<feature type="domain" description="PhoD-like phosphatase metallophosphatase" evidence="1">
    <location>
        <begin position="153"/>
        <end position="495"/>
    </location>
</feature>
<dbReference type="EC" id="3.1.3.1" evidence="3"/>
<dbReference type="RefSeq" id="WP_108984710.1">
    <property type="nucleotide sequence ID" value="NZ_BFBR01000004.1"/>
</dbReference>
<dbReference type="GO" id="GO:0004035">
    <property type="term" value="F:alkaline phosphatase activity"/>
    <property type="evidence" value="ECO:0007669"/>
    <property type="project" value="UniProtKB-EC"/>
</dbReference>
<sequence>MQFDPKRRLFLNAWAMGAAAASMTSPWRGSAMAQTPKFLSDPFTMGVASGDPNQDGFVLWTRLAPEPLDPDYRIDGLVDVQCEIAEDEAFTKIVRREFAVARPDNAHSVHVEVGGLKPNRPYFYRFRVGLAVSPIGRTRTTPEFGAPLDKLRFAWHSCAHYEQGLFTAYGDLARQNPDVILSLGDYIYEVSYGAAVRRMPVEDAFSLSDYRLIHAAHKLDADLQAAHAVAPWLYIWDDHEVANDYQGDFGKVLPGQDPDRDFPVRKFNAYKAFFEANPMRARSRFDAINRMRIYGQSGWGDLLDFTLLDTRQYRSKGACLSPGRREAESVSRATCAELQDPSRTILGARQERFISENFMRAPFKWSVLVQPTLFSTLFQKNAQGDPIAYTDGWSGFEPARQKIIDIMARRRREVSSIVIGGDMHGFWASDVKQDYNRPESDTVAVEFVGGSITSMSFNYDRWNRLFPDNPHLKWQDDRVRGYGLVDVTPQSMDVRLMSTKTTWQRNQAFSPLKRYVVERGKPVLNEA</sequence>
<dbReference type="Pfam" id="PF09423">
    <property type="entry name" value="PhoD"/>
    <property type="match status" value="1"/>
</dbReference>
<keyword evidence="4" id="KW-1185">Reference proteome</keyword>
<dbReference type="InterPro" id="IPR018946">
    <property type="entry name" value="PhoD-like_MPP"/>
</dbReference>
<feature type="domain" description="Phospholipase D N-terminal" evidence="2">
    <location>
        <begin position="45"/>
        <end position="140"/>
    </location>
</feature>
<dbReference type="Gene3D" id="3.60.21.70">
    <property type="entry name" value="PhoD-like phosphatase"/>
    <property type="match status" value="1"/>
</dbReference>
<dbReference type="InterPro" id="IPR006311">
    <property type="entry name" value="TAT_signal"/>
</dbReference>
<comment type="caution">
    <text evidence="3">The sequence shown here is derived from an EMBL/GenBank/DDBJ whole genome shotgun (WGS) entry which is preliminary data.</text>
</comment>
<dbReference type="PANTHER" id="PTHR43606">
    <property type="entry name" value="PHOSPHATASE, PUTATIVE (AFU_ORTHOLOGUE AFUA_6G08710)-RELATED"/>
    <property type="match status" value="1"/>
</dbReference>
<evidence type="ECO:0000313" key="4">
    <source>
        <dbReference type="Proteomes" id="UP000245086"/>
    </source>
</evidence>
<name>A0A2P2E9U0_9PROT</name>
<evidence type="ECO:0000313" key="3">
    <source>
        <dbReference type="EMBL" id="GBF57831.1"/>
    </source>
</evidence>
<dbReference type="PROSITE" id="PS51318">
    <property type="entry name" value="TAT"/>
    <property type="match status" value="1"/>
</dbReference>
<dbReference type="PANTHER" id="PTHR43606:SF2">
    <property type="entry name" value="ALKALINE PHOSPHATASE FAMILY PROTEIN (AFU_ORTHOLOGUE AFUA_5G03860)"/>
    <property type="match status" value="1"/>
</dbReference>
<gene>
    <name evidence="3" type="primary">phoD</name>
    <name evidence="3" type="ORF">PbB2_01501</name>
</gene>
<dbReference type="CDD" id="cd07389">
    <property type="entry name" value="MPP_PhoD"/>
    <property type="match status" value="1"/>
</dbReference>
<dbReference type="Pfam" id="PF16655">
    <property type="entry name" value="PhoD_N"/>
    <property type="match status" value="1"/>
</dbReference>
<proteinExistence type="predicted"/>